<reference evidence="6" key="1">
    <citation type="submission" date="2016-06" db="EMBL/GenBank/DDBJ databases">
        <title>Draft genome sequence of Desulfoplanes formicivorans strain Pf12B.</title>
        <authorList>
            <person name="Watanabe M."/>
            <person name="Kojima H."/>
            <person name="Fukui M."/>
        </authorList>
    </citation>
    <scope>NUCLEOTIDE SEQUENCE [LARGE SCALE GENOMIC DNA]</scope>
    <source>
        <strain evidence="6">Pf12B</strain>
    </source>
</reference>
<evidence type="ECO:0000256" key="1">
    <source>
        <dbReference type="ARBA" id="ARBA00022679"/>
    </source>
</evidence>
<dbReference type="GO" id="GO:0009360">
    <property type="term" value="C:DNA polymerase III complex"/>
    <property type="evidence" value="ECO:0007669"/>
    <property type="project" value="TreeGrafter"/>
</dbReference>
<evidence type="ECO:0000256" key="2">
    <source>
        <dbReference type="ARBA" id="ARBA00022695"/>
    </source>
</evidence>
<dbReference type="GO" id="GO:0003677">
    <property type="term" value="F:DNA binding"/>
    <property type="evidence" value="ECO:0007669"/>
    <property type="project" value="InterPro"/>
</dbReference>
<evidence type="ECO:0000256" key="4">
    <source>
        <dbReference type="ARBA" id="ARBA00022932"/>
    </source>
</evidence>
<evidence type="ECO:0000313" key="6">
    <source>
        <dbReference type="Proteomes" id="UP000095200"/>
    </source>
</evidence>
<dbReference type="GO" id="GO:0006261">
    <property type="term" value="P:DNA-templated DNA replication"/>
    <property type="evidence" value="ECO:0007669"/>
    <property type="project" value="TreeGrafter"/>
</dbReference>
<dbReference type="SUPFAM" id="SSF52540">
    <property type="entry name" value="P-loop containing nucleoside triphosphate hydrolases"/>
    <property type="match status" value="1"/>
</dbReference>
<comment type="caution">
    <text evidence="5">The sequence shown here is derived from an EMBL/GenBank/DDBJ whole genome shotgun (WGS) entry which is preliminary data.</text>
</comment>
<accession>A0A194ACM3</accession>
<dbReference type="PANTHER" id="PTHR34388:SF1">
    <property type="entry name" value="DNA POLYMERASE III SUBUNIT DELTA"/>
    <property type="match status" value="1"/>
</dbReference>
<dbReference type="InterPro" id="IPR027417">
    <property type="entry name" value="P-loop_NTPase"/>
</dbReference>
<keyword evidence="3" id="KW-0235">DNA replication</keyword>
<dbReference type="EMBL" id="BDFE01000008">
    <property type="protein sequence ID" value="GAU07882.1"/>
    <property type="molecule type" value="Genomic_DNA"/>
</dbReference>
<protein>
    <submittedName>
        <fullName evidence="5">DNA polymerase III subunit delta</fullName>
    </submittedName>
</protein>
<evidence type="ECO:0000256" key="3">
    <source>
        <dbReference type="ARBA" id="ARBA00022705"/>
    </source>
</evidence>
<dbReference type="STRING" id="1592317.DPF_0581"/>
<sequence>MLLAGGTITLRPSSFPNCLSPNHQTPGAVVIHPSSPSSSQNQRPGFSFCVCPDPERLREHIRLCLEHTKTDWENKVFWGDEDISPAFWQALSVPNLMGPPRALILRRAHGLKVDFWKSLTPHLKGFKQSIWPFFCLEGAWSKNKPAIPKTIQSRPYWKVATRKKWIWQDPGLTRSNLPETVRRWAGSRQIQFEPGVLQAFCHNLPLETFALHNELEKLSLHLGTRKTVTLSDLTLFEHPMDMDMFTFLRSIQDKRQCLQSWKKILVDQGSTGSDMLFPFLGLLTWETRTMWQLAAGEDKAVRLPPSIKSMKKNMATRLGLIKLSRIFDLIADAETSVKSGRQTPDQALAFTVQELMRTFS</sequence>
<keyword evidence="2" id="KW-0548">Nucleotidyltransferase</keyword>
<dbReference type="Proteomes" id="UP000095200">
    <property type="component" value="Unassembled WGS sequence"/>
</dbReference>
<dbReference type="InterPro" id="IPR005790">
    <property type="entry name" value="DNA_polIII_delta"/>
</dbReference>
<keyword evidence="4" id="KW-0239">DNA-directed DNA polymerase</keyword>
<evidence type="ECO:0000313" key="5">
    <source>
        <dbReference type="EMBL" id="GAU07882.1"/>
    </source>
</evidence>
<name>A0A194ACM3_9BACT</name>
<dbReference type="GO" id="GO:0003887">
    <property type="term" value="F:DNA-directed DNA polymerase activity"/>
    <property type="evidence" value="ECO:0007669"/>
    <property type="project" value="UniProtKB-KW"/>
</dbReference>
<proteinExistence type="predicted"/>
<gene>
    <name evidence="5" type="ORF">DPF_0581</name>
</gene>
<keyword evidence="1" id="KW-0808">Transferase</keyword>
<dbReference type="PANTHER" id="PTHR34388">
    <property type="entry name" value="DNA POLYMERASE III SUBUNIT DELTA"/>
    <property type="match status" value="1"/>
</dbReference>
<dbReference type="Gene3D" id="1.10.8.60">
    <property type="match status" value="1"/>
</dbReference>
<dbReference type="Gene3D" id="1.20.272.10">
    <property type="match status" value="1"/>
</dbReference>
<dbReference type="AlphaFoldDB" id="A0A194ACM3"/>
<keyword evidence="6" id="KW-1185">Reference proteome</keyword>
<organism evidence="5 6">
    <name type="scientific">Desulfoplanes formicivorans</name>
    <dbReference type="NCBI Taxonomy" id="1592317"/>
    <lineage>
        <taxon>Bacteria</taxon>
        <taxon>Pseudomonadati</taxon>
        <taxon>Thermodesulfobacteriota</taxon>
        <taxon>Desulfovibrionia</taxon>
        <taxon>Desulfovibrionales</taxon>
        <taxon>Desulfoplanaceae</taxon>
        <taxon>Desulfoplanes</taxon>
    </lineage>
</organism>